<dbReference type="HOGENOM" id="CLU_062289_0_0_1"/>
<evidence type="ECO:0008006" key="5">
    <source>
        <dbReference type="Google" id="ProtNLM"/>
    </source>
</evidence>
<dbReference type="GO" id="GO:0070449">
    <property type="term" value="C:elongin complex"/>
    <property type="evidence" value="ECO:0007669"/>
    <property type="project" value="EnsemblFungi"/>
</dbReference>
<dbReference type="KEGG" id="cgr:2889592"/>
<dbReference type="VEuPathDB" id="FungiDB:CAGL0J07414g"/>
<dbReference type="CGD" id="CAL0133496">
    <property type="gene designation" value="CAGL0J07414g"/>
</dbReference>
<dbReference type="InterPro" id="IPR010684">
    <property type="entry name" value="RNA_pol_II_trans_fac_SIII_A"/>
</dbReference>
<accession>Q6FP15</accession>
<dbReference type="GO" id="GO:0031463">
    <property type="term" value="C:Cul3-RING ubiquitin ligase complex"/>
    <property type="evidence" value="ECO:0007669"/>
    <property type="project" value="EnsemblFungi"/>
</dbReference>
<dbReference type="GO" id="GO:0004842">
    <property type="term" value="F:ubiquitin-protein transferase activity"/>
    <property type="evidence" value="ECO:0007669"/>
    <property type="project" value="EnsemblFungi"/>
</dbReference>
<sequence length="362" mass="42544">MKSLSEICQIHLMRHCNRIEGVNNVPYRLISGILEKLKLDQLRKLESTNVLLLLEDEELWLKLLTNNFPTNVHEIYISKKDKIINYYISYFEEHDPLLVHDNEELLRNWIQQCIKKNPDNGKYRLPYRMLYDKYESDMIEKQEESARRLRQQMRQIEEQRQKKQTELIEGKSLAFGTSRRSGSNNERSELFRKSLKDHKDRLQHFKSGGFDVTRRLDDSKRKVYNNRVAFGGGSGSINTNRSSIKVSAGNKDERIDTSNQAKPALSPGKETPKENKPIVKKRRSEREEPSIFLKNKRPNMIRRVFDTRPSRPEHSNRNTEINTSPVRHRNDTANTSPVRHVNVSTETPKIGKRKKSSFFNLK</sequence>
<reference evidence="3 4" key="1">
    <citation type="journal article" date="2004" name="Nature">
        <title>Genome evolution in yeasts.</title>
        <authorList>
            <consortium name="Genolevures"/>
            <person name="Dujon B."/>
            <person name="Sherman D."/>
            <person name="Fischer G."/>
            <person name="Durrens P."/>
            <person name="Casaregola S."/>
            <person name="Lafontaine I."/>
            <person name="de Montigny J."/>
            <person name="Marck C."/>
            <person name="Neuveglise C."/>
            <person name="Talla E."/>
            <person name="Goffard N."/>
            <person name="Frangeul L."/>
            <person name="Aigle M."/>
            <person name="Anthouard V."/>
            <person name="Babour A."/>
            <person name="Barbe V."/>
            <person name="Barnay S."/>
            <person name="Blanchin S."/>
            <person name="Beckerich J.M."/>
            <person name="Beyne E."/>
            <person name="Bleykasten C."/>
            <person name="Boisrame A."/>
            <person name="Boyer J."/>
            <person name="Cattolico L."/>
            <person name="Confanioleri F."/>
            <person name="de Daruvar A."/>
            <person name="Despons L."/>
            <person name="Fabre E."/>
            <person name="Fairhead C."/>
            <person name="Ferry-Dumazet H."/>
            <person name="Groppi A."/>
            <person name="Hantraye F."/>
            <person name="Hennequin C."/>
            <person name="Jauniaux N."/>
            <person name="Joyet P."/>
            <person name="Kachouri R."/>
            <person name="Kerrest A."/>
            <person name="Koszul R."/>
            <person name="Lemaire M."/>
            <person name="Lesur I."/>
            <person name="Ma L."/>
            <person name="Muller H."/>
            <person name="Nicaud J.M."/>
            <person name="Nikolski M."/>
            <person name="Oztas S."/>
            <person name="Ozier-Kalogeropoulos O."/>
            <person name="Pellenz S."/>
            <person name="Potier S."/>
            <person name="Richard G.F."/>
            <person name="Straub M.L."/>
            <person name="Suleau A."/>
            <person name="Swennene D."/>
            <person name="Tekaia F."/>
            <person name="Wesolowski-Louvel M."/>
            <person name="Westhof E."/>
            <person name="Wirth B."/>
            <person name="Zeniou-Meyer M."/>
            <person name="Zivanovic I."/>
            <person name="Bolotin-Fukuhara M."/>
            <person name="Thierry A."/>
            <person name="Bouchier C."/>
            <person name="Caudron B."/>
            <person name="Scarpelli C."/>
            <person name="Gaillardin C."/>
            <person name="Weissenbach J."/>
            <person name="Wincker P."/>
            <person name="Souciet J.L."/>
        </authorList>
    </citation>
    <scope>NUCLEOTIDE SEQUENCE [LARGE SCALE GENOMIC DNA]</scope>
    <source>
        <strain evidence="4">ATCC 2001 / BCRC 20586 / JCM 3761 / NBRC 0622 / NRRL Y-65 / CBS 138</strain>
    </source>
</reference>
<dbReference type="Pfam" id="PF06881">
    <property type="entry name" value="Elongin_A"/>
    <property type="match status" value="1"/>
</dbReference>
<evidence type="ECO:0000256" key="1">
    <source>
        <dbReference type="SAM" id="MobiDB-lite"/>
    </source>
</evidence>
<feature type="region of interest" description="Disordered" evidence="1">
    <location>
        <begin position="156"/>
        <end position="188"/>
    </location>
</feature>
<feature type="compositionally biased region" description="Basic and acidic residues" evidence="1">
    <location>
        <begin position="306"/>
        <end position="317"/>
    </location>
</feature>
<dbReference type="InParanoid" id="Q6FP15"/>
<feature type="region of interest" description="Disordered" evidence="1">
    <location>
        <begin position="306"/>
        <end position="362"/>
    </location>
</feature>
<gene>
    <name evidence="2 3" type="ordered locus">CAGL0J07414g</name>
</gene>
<evidence type="ECO:0000313" key="3">
    <source>
        <dbReference type="EMBL" id="CAG60980.1"/>
    </source>
</evidence>
<keyword evidence="4" id="KW-1185">Reference proteome</keyword>
<organism evidence="3 4">
    <name type="scientific">Candida glabrata (strain ATCC 2001 / BCRC 20586 / JCM 3761 / NBRC 0622 / NRRL Y-65 / CBS 138)</name>
    <name type="common">Yeast</name>
    <name type="synonym">Nakaseomyces glabratus</name>
    <dbReference type="NCBI Taxonomy" id="284593"/>
    <lineage>
        <taxon>Eukaryota</taxon>
        <taxon>Fungi</taxon>
        <taxon>Dikarya</taxon>
        <taxon>Ascomycota</taxon>
        <taxon>Saccharomycotina</taxon>
        <taxon>Saccharomycetes</taxon>
        <taxon>Saccharomycetales</taxon>
        <taxon>Saccharomycetaceae</taxon>
        <taxon>Nakaseomyces</taxon>
    </lineage>
</organism>
<evidence type="ECO:0000313" key="4">
    <source>
        <dbReference type="Proteomes" id="UP000002428"/>
    </source>
</evidence>
<dbReference type="GO" id="GO:0006511">
    <property type="term" value="P:ubiquitin-dependent protein catabolic process"/>
    <property type="evidence" value="ECO:0007669"/>
    <property type="project" value="EnsemblFungi"/>
</dbReference>
<dbReference type="OMA" id="RMLYFKY"/>
<proteinExistence type="predicted"/>
<dbReference type="Gene3D" id="6.10.250.3180">
    <property type="match status" value="1"/>
</dbReference>
<evidence type="ECO:0000313" key="2">
    <source>
        <dbReference type="CGD" id="CAL0133496"/>
    </source>
</evidence>
<feature type="compositionally biased region" description="Polar residues" evidence="1">
    <location>
        <begin position="332"/>
        <end position="347"/>
    </location>
</feature>
<dbReference type="Proteomes" id="UP000002428">
    <property type="component" value="Chromosome J"/>
</dbReference>
<dbReference type="EMBL" id="CR380956">
    <property type="protein sequence ID" value="CAG60980.1"/>
    <property type="molecule type" value="Genomic_DNA"/>
</dbReference>
<protein>
    <recommendedName>
        <fullName evidence="5">Elongin-A</fullName>
    </recommendedName>
</protein>
<dbReference type="FunCoup" id="Q6FP15">
    <property type="interactions" value="111"/>
</dbReference>
<dbReference type="eggNOG" id="KOG2821">
    <property type="taxonomic scope" value="Eukaryota"/>
</dbReference>
<dbReference type="GO" id="GO:0006368">
    <property type="term" value="P:transcription elongation by RNA polymerase II"/>
    <property type="evidence" value="ECO:0007669"/>
    <property type="project" value="InterPro"/>
</dbReference>
<dbReference type="STRING" id="284593.Q6FP15"/>
<name>Q6FP15_CANGA</name>
<feature type="compositionally biased region" description="Basic and acidic residues" evidence="1">
    <location>
        <begin position="156"/>
        <end position="169"/>
    </location>
</feature>
<feature type="region of interest" description="Disordered" evidence="1">
    <location>
        <begin position="247"/>
        <end position="291"/>
    </location>
</feature>
<dbReference type="AlphaFoldDB" id="Q6FP15"/>